<dbReference type="PROSITE" id="PS50835">
    <property type="entry name" value="IG_LIKE"/>
    <property type="match status" value="1"/>
</dbReference>
<keyword evidence="2" id="KW-0732">Signal</keyword>
<dbReference type="GO" id="GO:0038023">
    <property type="term" value="F:signaling receptor activity"/>
    <property type="evidence" value="ECO:0007669"/>
    <property type="project" value="InterPro"/>
</dbReference>
<gene>
    <name evidence="4" type="ORF">IRJ41_004041</name>
</gene>
<feature type="signal peptide" evidence="2">
    <location>
        <begin position="1"/>
        <end position="27"/>
    </location>
</feature>
<evidence type="ECO:0000313" key="4">
    <source>
        <dbReference type="EMBL" id="KAI7808403.1"/>
    </source>
</evidence>
<keyword evidence="5" id="KW-1185">Reference proteome</keyword>
<dbReference type="AlphaFoldDB" id="A0A9W7WU51"/>
<dbReference type="OrthoDB" id="9947981at2759"/>
<keyword evidence="1" id="KW-0812">Transmembrane</keyword>
<protein>
    <recommendedName>
        <fullName evidence="3">Ig-like domain-containing protein</fullName>
    </recommendedName>
</protein>
<evidence type="ECO:0000256" key="1">
    <source>
        <dbReference type="SAM" id="Phobius"/>
    </source>
</evidence>
<feature type="domain" description="Ig-like" evidence="3">
    <location>
        <begin position="37"/>
        <end position="134"/>
    </location>
</feature>
<comment type="caution">
    <text evidence="4">The sequence shown here is derived from an EMBL/GenBank/DDBJ whole genome shotgun (WGS) entry which is preliminary data.</text>
</comment>
<reference evidence="4" key="1">
    <citation type="submission" date="2021-02" db="EMBL/GenBank/DDBJ databases">
        <title>Comparative genomics reveals that relaxation of natural selection precedes convergent phenotypic evolution of cavefish.</title>
        <authorList>
            <person name="Peng Z."/>
        </authorList>
    </citation>
    <scope>NUCLEOTIDE SEQUENCE</scope>
    <source>
        <tissue evidence="4">Muscle</tissue>
    </source>
</reference>
<sequence length="279" mass="31631">MDWLYLKNTEAFLTLFMAFILHVSIDAQGQGQGRQCPVFKVTRGTVHKVCLKKSLKISCSLKYCDDQPINIILWTKSDYLGKWIPVNTRHHISSSQKHFDLLNLTSYLTFTNISKHHEGSYRCEFNLPHISTVSHQINVFVTDNSTGTEISCTESSDSGPWWLPYLSICMGVVMLIFLTTVITFLSASGFKCSRKKVNQRAQNSEETLQHNHELLTLPCEQSTVYESDAVCDSLSNTKDNQPRQVVYASLKDFTPKKSSTTSCSRTSEEFTIYASIRVS</sequence>
<dbReference type="InterPro" id="IPR039257">
    <property type="entry name" value="BTLA"/>
</dbReference>
<evidence type="ECO:0000313" key="5">
    <source>
        <dbReference type="Proteomes" id="UP001059041"/>
    </source>
</evidence>
<proteinExistence type="predicted"/>
<evidence type="ECO:0000259" key="3">
    <source>
        <dbReference type="PROSITE" id="PS50835"/>
    </source>
</evidence>
<feature type="transmembrane region" description="Helical" evidence="1">
    <location>
        <begin position="161"/>
        <end position="185"/>
    </location>
</feature>
<dbReference type="InterPro" id="IPR007110">
    <property type="entry name" value="Ig-like_dom"/>
</dbReference>
<dbReference type="PANTHER" id="PTHR37996:SF1">
    <property type="entry name" value="B- AND T-LYMPHOCYTE ATTENUATOR"/>
    <property type="match status" value="1"/>
</dbReference>
<keyword evidence="1" id="KW-1133">Transmembrane helix</keyword>
<organism evidence="4 5">
    <name type="scientific">Triplophysa rosa</name>
    <name type="common">Cave loach</name>
    <dbReference type="NCBI Taxonomy" id="992332"/>
    <lineage>
        <taxon>Eukaryota</taxon>
        <taxon>Metazoa</taxon>
        <taxon>Chordata</taxon>
        <taxon>Craniata</taxon>
        <taxon>Vertebrata</taxon>
        <taxon>Euteleostomi</taxon>
        <taxon>Actinopterygii</taxon>
        <taxon>Neopterygii</taxon>
        <taxon>Teleostei</taxon>
        <taxon>Ostariophysi</taxon>
        <taxon>Cypriniformes</taxon>
        <taxon>Nemacheilidae</taxon>
        <taxon>Triplophysa</taxon>
    </lineage>
</organism>
<keyword evidence="1" id="KW-0472">Membrane</keyword>
<dbReference type="GO" id="GO:0002768">
    <property type="term" value="P:immune response-regulating cell surface receptor signaling pathway"/>
    <property type="evidence" value="ECO:0007669"/>
    <property type="project" value="InterPro"/>
</dbReference>
<name>A0A9W7WU51_TRIRA</name>
<evidence type="ECO:0000256" key="2">
    <source>
        <dbReference type="SAM" id="SignalP"/>
    </source>
</evidence>
<dbReference type="InterPro" id="IPR013783">
    <property type="entry name" value="Ig-like_fold"/>
</dbReference>
<dbReference type="SUPFAM" id="SSF48726">
    <property type="entry name" value="Immunoglobulin"/>
    <property type="match status" value="1"/>
</dbReference>
<dbReference type="Gene3D" id="2.60.40.10">
    <property type="entry name" value="Immunoglobulins"/>
    <property type="match status" value="1"/>
</dbReference>
<accession>A0A9W7WU51</accession>
<dbReference type="GO" id="GO:0005886">
    <property type="term" value="C:plasma membrane"/>
    <property type="evidence" value="ECO:0007669"/>
    <property type="project" value="InterPro"/>
</dbReference>
<dbReference type="InterPro" id="IPR036179">
    <property type="entry name" value="Ig-like_dom_sf"/>
</dbReference>
<feature type="chain" id="PRO_5040736681" description="Ig-like domain-containing protein" evidence="2">
    <location>
        <begin position="28"/>
        <end position="279"/>
    </location>
</feature>
<dbReference type="EMBL" id="JAFHDT010000006">
    <property type="protein sequence ID" value="KAI7808403.1"/>
    <property type="molecule type" value="Genomic_DNA"/>
</dbReference>
<dbReference type="PANTHER" id="PTHR37996">
    <property type="entry name" value="B- AND T-LYMPHOCYTE ATTENUATOR"/>
    <property type="match status" value="1"/>
</dbReference>
<dbReference type="Proteomes" id="UP001059041">
    <property type="component" value="Linkage Group LG6"/>
</dbReference>